<proteinExistence type="predicted"/>
<dbReference type="EMBL" id="BPLR01020200">
    <property type="protein sequence ID" value="GIX75808.1"/>
    <property type="molecule type" value="Genomic_DNA"/>
</dbReference>
<dbReference type="Proteomes" id="UP001054945">
    <property type="component" value="Unassembled WGS sequence"/>
</dbReference>
<keyword evidence="3" id="KW-1185">Reference proteome</keyword>
<feature type="non-terminal residue" evidence="2">
    <location>
        <position position="1"/>
    </location>
</feature>
<comment type="caution">
    <text evidence="2">The sequence shown here is derived from an EMBL/GenBank/DDBJ whole genome shotgun (WGS) entry which is preliminary data.</text>
</comment>
<name>A0AAV4MTT5_CAEEX</name>
<gene>
    <name evidence="2" type="ORF">CEXT_290581</name>
</gene>
<sequence>KLKSTTTETRTKKNLRQKRQMAGKLRHVLTRGRNILLYFSRSLRGDQKAFLRGSTDGYPHEIEEERPGRILAGTDLLSEHNSQTCSETG</sequence>
<feature type="compositionally biased region" description="Basic residues" evidence="1">
    <location>
        <begin position="12"/>
        <end position="21"/>
    </location>
</feature>
<evidence type="ECO:0000313" key="3">
    <source>
        <dbReference type="Proteomes" id="UP001054945"/>
    </source>
</evidence>
<dbReference type="AlphaFoldDB" id="A0AAV4MTT5"/>
<evidence type="ECO:0000256" key="1">
    <source>
        <dbReference type="SAM" id="MobiDB-lite"/>
    </source>
</evidence>
<reference evidence="2 3" key="1">
    <citation type="submission" date="2021-06" db="EMBL/GenBank/DDBJ databases">
        <title>Caerostris extrusa draft genome.</title>
        <authorList>
            <person name="Kono N."/>
            <person name="Arakawa K."/>
        </authorList>
    </citation>
    <scope>NUCLEOTIDE SEQUENCE [LARGE SCALE GENOMIC DNA]</scope>
</reference>
<protein>
    <submittedName>
        <fullName evidence="2">Uncharacterized protein</fullName>
    </submittedName>
</protein>
<evidence type="ECO:0000313" key="2">
    <source>
        <dbReference type="EMBL" id="GIX75808.1"/>
    </source>
</evidence>
<accession>A0AAV4MTT5</accession>
<feature type="region of interest" description="Disordered" evidence="1">
    <location>
        <begin position="1"/>
        <end position="21"/>
    </location>
</feature>
<organism evidence="2 3">
    <name type="scientific">Caerostris extrusa</name>
    <name type="common">Bark spider</name>
    <name type="synonym">Caerostris bankana</name>
    <dbReference type="NCBI Taxonomy" id="172846"/>
    <lineage>
        <taxon>Eukaryota</taxon>
        <taxon>Metazoa</taxon>
        <taxon>Ecdysozoa</taxon>
        <taxon>Arthropoda</taxon>
        <taxon>Chelicerata</taxon>
        <taxon>Arachnida</taxon>
        <taxon>Araneae</taxon>
        <taxon>Araneomorphae</taxon>
        <taxon>Entelegynae</taxon>
        <taxon>Araneoidea</taxon>
        <taxon>Araneidae</taxon>
        <taxon>Caerostris</taxon>
    </lineage>
</organism>